<evidence type="ECO:0000256" key="8">
    <source>
        <dbReference type="ARBA" id="ARBA00060018"/>
    </source>
</evidence>
<evidence type="ECO:0000256" key="5">
    <source>
        <dbReference type="ARBA" id="ARBA00022801"/>
    </source>
</evidence>
<feature type="domain" description="Cytosolic endo-beta-N-acetylglucosaminidase TIM barrel" evidence="9">
    <location>
        <begin position="114"/>
        <end position="391"/>
    </location>
</feature>
<evidence type="ECO:0000256" key="1">
    <source>
        <dbReference type="ARBA" id="ARBA00004514"/>
    </source>
</evidence>
<dbReference type="Pfam" id="PF25529">
    <property type="entry name" value="Ig_ENGASE1_C"/>
    <property type="match status" value="1"/>
</dbReference>
<evidence type="ECO:0000259" key="9">
    <source>
        <dbReference type="Pfam" id="PF03644"/>
    </source>
</evidence>
<dbReference type="GO" id="GO:0005829">
    <property type="term" value="C:cytosol"/>
    <property type="evidence" value="ECO:0007669"/>
    <property type="project" value="UniProtKB-SubCell"/>
</dbReference>
<reference evidence="11 12" key="1">
    <citation type="journal article" date="2014" name="Nature">
        <title>The genome of the recently domesticated crop plant sugar beet (Beta vulgaris).</title>
        <authorList>
            <person name="Dohm J.C."/>
            <person name="Minoche A.E."/>
            <person name="Holtgrawe D."/>
            <person name="Capella-Gutierrez S."/>
            <person name="Zakrzewski F."/>
            <person name="Tafer H."/>
            <person name="Rupp O."/>
            <person name="Sorensen T.R."/>
            <person name="Stracke R."/>
            <person name="Reinhardt R."/>
            <person name="Goesmann A."/>
            <person name="Kraft T."/>
            <person name="Schulz B."/>
            <person name="Stadler P.F."/>
            <person name="Schmidt T."/>
            <person name="Gabaldon T."/>
            <person name="Lehrach H."/>
            <person name="Weisshaar B."/>
            <person name="Himmelbauer H."/>
        </authorList>
    </citation>
    <scope>NUCLEOTIDE SEQUENCE [LARGE SCALE GENOMIC DNA]</scope>
    <source>
        <tissue evidence="11">Taproot</tissue>
    </source>
</reference>
<evidence type="ECO:0000256" key="3">
    <source>
        <dbReference type="ARBA" id="ARBA00012566"/>
    </source>
</evidence>
<dbReference type="PANTHER" id="PTHR13246">
    <property type="entry name" value="ENDO BETA N-ACETYLGLUCOSAMINIDASE"/>
    <property type="match status" value="1"/>
</dbReference>
<keyword evidence="6" id="KW-0326">Glycosidase</keyword>
<sequence length="717" mass="80760">MLNRLLRAFLKRQTLINCRNFIFSITTKFSLFIPSSTMASQSPESIISNPPKFDPSQPSIPISYPITTLEELESRSYFDSFHYPFNKASVPLNGNLSLPQKPRLLVCHDMAGGYSDDKWVQGGTHSDAYAIWHWYLMDVFVYFSHSLVTLPPPSWVNTAHKHGVKVLGTFLTEWDEGRIISDKLLSSMEYARMCAERLTELATALGFDGWLINMEVKLDPAQIANMKEFVSILTEMMHLSKPGSLVIWYDSVTVHGELDWQDQLNDKNKAFFDLCDGIFINYTWKEGYPKLSANIAGDRKFDVYMGIDVFGRNTYGGGEWTTNIALDVIRNDDVSAAIFAPGWVYEKKLPPDFQTAQNRWWGLVEKSWGLMQNYPRTIPFYSDFDQGRGHHISVSGRQISDADWCNLSCQSFQPFLEYSEESGMDDVQALVNLEEKSYSGGGNVTYKGTLGNLSFITKRLFQAKLLLGDSALGFTYSVKSDGDSLIGISLEFLSNEGEVMLVLLASHGNALLTMNQFSSKFNKVIMPHRVIRPESSDGWVLQENVIAMSGYTLTEIRTVCYKLRPQLAEQQISEYYAVLGHLSIQTSGQNVQFPPSSSWAVVGQDVTWKAGRDKSKSVSFTVLWRLKDGIDFNDIEKYIVYIEKTPEADANLDVKLQAVQEFLGTALVEVFYVSDLLVPSGISSLKFIIQVHGIDGTCQPLDDSPFFQLDVEAPNTL</sequence>
<comment type="similarity">
    <text evidence="2">Belongs to the glycosyl hydrolase 85 family.</text>
</comment>
<dbReference type="Pfam" id="PF03644">
    <property type="entry name" value="Glyco_hydro_85"/>
    <property type="match status" value="1"/>
</dbReference>
<name>A0A0J8BEV7_BETVV</name>
<dbReference type="Proteomes" id="UP000035740">
    <property type="component" value="Unassembled WGS sequence"/>
</dbReference>
<dbReference type="EMBL" id="KQ090218">
    <property type="protein sequence ID" value="KMS99476.1"/>
    <property type="molecule type" value="Genomic_DNA"/>
</dbReference>
<keyword evidence="12" id="KW-1185">Reference proteome</keyword>
<dbReference type="CDD" id="cd06547">
    <property type="entry name" value="GH85_ENGase"/>
    <property type="match status" value="1"/>
</dbReference>
<evidence type="ECO:0000259" key="10">
    <source>
        <dbReference type="Pfam" id="PF25529"/>
    </source>
</evidence>
<dbReference type="KEGG" id="bvg:104905964"/>
<protein>
    <recommendedName>
        <fullName evidence="3">mannosyl-glycoprotein endo-beta-N-acetylglucosaminidase</fullName>
        <ecNumber evidence="3">3.2.1.96</ecNumber>
    </recommendedName>
</protein>
<dbReference type="EC" id="3.2.1.96" evidence="3"/>
<dbReference type="eggNOG" id="KOG2331">
    <property type="taxonomic scope" value="Eukaryota"/>
</dbReference>
<evidence type="ECO:0000256" key="6">
    <source>
        <dbReference type="ARBA" id="ARBA00023295"/>
    </source>
</evidence>
<dbReference type="Gramene" id="KMS99476">
    <property type="protein sequence ID" value="KMS99476"/>
    <property type="gene ID" value="BVRB_2g044690"/>
</dbReference>
<evidence type="ECO:0000313" key="12">
    <source>
        <dbReference type="Proteomes" id="UP000035740"/>
    </source>
</evidence>
<dbReference type="FunFam" id="3.20.20.80:FF:000043">
    <property type="entry name" value="cytosolic endo-beta-N-acetylglucosaminidase"/>
    <property type="match status" value="1"/>
</dbReference>
<dbReference type="OrthoDB" id="284473at2759"/>
<evidence type="ECO:0000256" key="2">
    <source>
        <dbReference type="ARBA" id="ARBA00007849"/>
    </source>
</evidence>
<dbReference type="GO" id="GO:0033925">
    <property type="term" value="F:mannosyl-glycoprotein endo-beta-N-acetylglucosaminidase activity"/>
    <property type="evidence" value="ECO:0007669"/>
    <property type="project" value="UniProtKB-EC"/>
</dbReference>
<keyword evidence="4" id="KW-0963">Cytoplasm</keyword>
<gene>
    <name evidence="11" type="ORF">BVRB_2g044690</name>
</gene>
<dbReference type="PANTHER" id="PTHR13246:SF1">
    <property type="entry name" value="CYTOSOLIC ENDO-BETA-N-ACETYLGLUCOSAMINIDASE"/>
    <property type="match status" value="1"/>
</dbReference>
<accession>A0A0J8BEV7</accession>
<dbReference type="Gene3D" id="2.60.120.260">
    <property type="entry name" value="Galactose-binding domain-like"/>
    <property type="match status" value="1"/>
</dbReference>
<dbReference type="InterPro" id="IPR032979">
    <property type="entry name" value="ENGase"/>
</dbReference>
<evidence type="ECO:0000256" key="4">
    <source>
        <dbReference type="ARBA" id="ARBA00022490"/>
    </source>
</evidence>
<organism evidence="11 12">
    <name type="scientific">Beta vulgaris subsp. vulgaris</name>
    <name type="common">Beet</name>
    <dbReference type="NCBI Taxonomy" id="3555"/>
    <lineage>
        <taxon>Eukaryota</taxon>
        <taxon>Viridiplantae</taxon>
        <taxon>Streptophyta</taxon>
        <taxon>Embryophyta</taxon>
        <taxon>Tracheophyta</taxon>
        <taxon>Spermatophyta</taxon>
        <taxon>Magnoliopsida</taxon>
        <taxon>eudicotyledons</taxon>
        <taxon>Gunneridae</taxon>
        <taxon>Pentapetalae</taxon>
        <taxon>Caryophyllales</taxon>
        <taxon>Chenopodiaceae</taxon>
        <taxon>Betoideae</taxon>
        <taxon>Beta</taxon>
    </lineage>
</organism>
<dbReference type="OMA" id="WGVLQSY"/>
<comment type="function">
    <text evidence="8">Endoglycosidase that releases N-glycans from glycoproteins by cleaving the beta-1,4-glycosidic bond in the N,N'-diacetylchitobiose core. Involved in the production of high-mannose type N-glycans during plant development and fruit maturation.</text>
</comment>
<comment type="catalytic activity">
    <reaction evidence="7">
        <text>an N(4)-(oligosaccharide-(1-&gt;3)-[oligosaccharide-(1-&gt;6)]-beta-D-Man-(1-&gt;4)-beta-D-GlcNAc-(1-&gt;4)-alpha-D-GlcNAc)-L-asparaginyl-[protein] + H2O = an oligosaccharide-(1-&gt;3)-[oligosaccharide-(1-&gt;6)]-beta-D-Man-(1-&gt;4)-D-GlcNAc + N(4)-(N-acetyl-beta-D-glucosaminyl)-L-asparaginyl-[protein]</text>
        <dbReference type="Rhea" id="RHEA:73067"/>
        <dbReference type="Rhea" id="RHEA-COMP:12603"/>
        <dbReference type="Rhea" id="RHEA-COMP:18176"/>
        <dbReference type="ChEBI" id="CHEBI:15377"/>
        <dbReference type="ChEBI" id="CHEBI:132248"/>
        <dbReference type="ChEBI" id="CHEBI:192714"/>
        <dbReference type="ChEBI" id="CHEBI:192715"/>
        <dbReference type="EC" id="3.2.1.96"/>
    </reaction>
</comment>
<dbReference type="GO" id="GO:0006491">
    <property type="term" value="P:N-glycan processing"/>
    <property type="evidence" value="ECO:0007669"/>
    <property type="project" value="UniProtKB-ARBA"/>
</dbReference>
<evidence type="ECO:0000313" key="11">
    <source>
        <dbReference type="EMBL" id="KMS99476.1"/>
    </source>
</evidence>
<comment type="subcellular location">
    <subcellularLocation>
        <location evidence="1">Cytoplasm</location>
        <location evidence="1">Cytosol</location>
    </subcellularLocation>
</comment>
<dbReference type="InterPro" id="IPR005201">
    <property type="entry name" value="TIM_ENGase"/>
</dbReference>
<dbReference type="Gene3D" id="3.20.20.80">
    <property type="entry name" value="Glycosidases"/>
    <property type="match status" value="1"/>
</dbReference>
<dbReference type="InterPro" id="IPR057882">
    <property type="entry name" value="ENGase_C"/>
</dbReference>
<dbReference type="AlphaFoldDB" id="A0A0J8BEV7"/>
<evidence type="ECO:0000256" key="7">
    <source>
        <dbReference type="ARBA" id="ARBA00034414"/>
    </source>
</evidence>
<proteinExistence type="inferred from homology"/>
<keyword evidence="5" id="KW-0378">Hydrolase</keyword>
<feature type="domain" description="Cytosolic endo-beta-N-acetylglucosaminidase C-terminal" evidence="10">
    <location>
        <begin position="592"/>
        <end position="712"/>
    </location>
</feature>